<keyword evidence="5" id="KW-1185">Reference proteome</keyword>
<dbReference type="Pfam" id="PF00583">
    <property type="entry name" value="Acetyltransf_1"/>
    <property type="match status" value="1"/>
</dbReference>
<evidence type="ECO:0000313" key="5">
    <source>
        <dbReference type="Proteomes" id="UP001521209"/>
    </source>
</evidence>
<dbReference type="RefSeq" id="WP_235703898.1">
    <property type="nucleotide sequence ID" value="NZ_JAKGBZ010000012.1"/>
</dbReference>
<dbReference type="SUPFAM" id="SSF55729">
    <property type="entry name" value="Acyl-CoA N-acyltransferases (Nat)"/>
    <property type="match status" value="1"/>
</dbReference>
<evidence type="ECO:0000313" key="4">
    <source>
        <dbReference type="EMBL" id="MCF3946663.1"/>
    </source>
</evidence>
<dbReference type="Gene3D" id="3.40.630.30">
    <property type="match status" value="1"/>
</dbReference>
<organism evidence="4 5">
    <name type="scientific">Acidiphilium iwatense</name>
    <dbReference type="NCBI Taxonomy" id="768198"/>
    <lineage>
        <taxon>Bacteria</taxon>
        <taxon>Pseudomonadati</taxon>
        <taxon>Pseudomonadota</taxon>
        <taxon>Alphaproteobacteria</taxon>
        <taxon>Acetobacterales</taxon>
        <taxon>Acidocellaceae</taxon>
        <taxon>Acidiphilium</taxon>
    </lineage>
</organism>
<feature type="domain" description="N-acetyltransferase" evidence="3">
    <location>
        <begin position="14"/>
        <end position="171"/>
    </location>
</feature>
<dbReference type="PANTHER" id="PTHR43877">
    <property type="entry name" value="AMINOALKYLPHOSPHONATE N-ACETYLTRANSFERASE-RELATED-RELATED"/>
    <property type="match status" value="1"/>
</dbReference>
<dbReference type="InterPro" id="IPR016181">
    <property type="entry name" value="Acyl_CoA_acyltransferase"/>
</dbReference>
<evidence type="ECO:0000256" key="1">
    <source>
        <dbReference type="ARBA" id="ARBA00022679"/>
    </source>
</evidence>
<dbReference type="Proteomes" id="UP001521209">
    <property type="component" value="Unassembled WGS sequence"/>
</dbReference>
<dbReference type="GO" id="GO:0016746">
    <property type="term" value="F:acyltransferase activity"/>
    <property type="evidence" value="ECO:0007669"/>
    <property type="project" value="UniProtKB-KW"/>
</dbReference>
<dbReference type="EMBL" id="JAKGBZ010000012">
    <property type="protein sequence ID" value="MCF3946663.1"/>
    <property type="molecule type" value="Genomic_DNA"/>
</dbReference>
<evidence type="ECO:0000259" key="3">
    <source>
        <dbReference type="PROSITE" id="PS51186"/>
    </source>
</evidence>
<accession>A0ABS9DVA7</accession>
<dbReference type="InterPro" id="IPR050832">
    <property type="entry name" value="Bact_Acetyltransf"/>
</dbReference>
<gene>
    <name evidence="4" type="ORF">L2A60_08210</name>
</gene>
<dbReference type="EC" id="2.3.1.-" evidence="4"/>
<keyword evidence="2 4" id="KW-0012">Acyltransferase</keyword>
<dbReference type="InterPro" id="IPR000182">
    <property type="entry name" value="GNAT_dom"/>
</dbReference>
<name>A0ABS9DVA7_9PROT</name>
<protein>
    <submittedName>
        <fullName evidence="4">GNAT family N-acetyltransferase</fullName>
        <ecNumber evidence="4">2.3.1.-</ecNumber>
    </submittedName>
</protein>
<evidence type="ECO:0000256" key="2">
    <source>
        <dbReference type="ARBA" id="ARBA00023315"/>
    </source>
</evidence>
<keyword evidence="1 4" id="KW-0808">Transferase</keyword>
<dbReference type="PROSITE" id="PS51186">
    <property type="entry name" value="GNAT"/>
    <property type="match status" value="1"/>
</dbReference>
<sequence length="171" mass="18402">MADVSIRARESGDMLIRAREPGDAEAIATLMNLPGVRFGTLRTPFVSVEFARTWMGYPVAAALVAERGGQIVGTTSLMRGEGRTAHSASMLIFVHDDHVGGGVGSALMAALLDLADNWLGLRRISLTVNADNARGIALYRKFGFEVEGGLRDEVLRDGVFIDSLAMARLRL</sequence>
<reference evidence="4 5" key="1">
    <citation type="submission" date="2022-01" db="EMBL/GenBank/DDBJ databases">
        <authorList>
            <person name="Won M."/>
            <person name="Kim S.-J."/>
            <person name="Kwon S.-W."/>
        </authorList>
    </citation>
    <scope>NUCLEOTIDE SEQUENCE [LARGE SCALE GENOMIC DNA]</scope>
    <source>
        <strain evidence="4 5">KCTC 23505</strain>
    </source>
</reference>
<proteinExistence type="predicted"/>
<comment type="caution">
    <text evidence="4">The sequence shown here is derived from an EMBL/GenBank/DDBJ whole genome shotgun (WGS) entry which is preliminary data.</text>
</comment>